<keyword evidence="7 12" id="KW-0418">Kinase</keyword>
<comment type="catalytic activity">
    <reaction evidence="1">
        <text>ATP + protein L-histidine = ADP + protein N-phospho-L-histidine.</text>
        <dbReference type="EC" id="2.7.13.3"/>
    </reaction>
</comment>
<keyword evidence="9" id="KW-0902">Two-component regulatory system</keyword>
<dbReference type="PANTHER" id="PTHR43047:SF71">
    <property type="entry name" value="HISTIDINE KINASE CONTAINING CHEY-HOMOLOGOUS RECEIVER DOMAIN-RELATED"/>
    <property type="match status" value="1"/>
</dbReference>
<dbReference type="PROSITE" id="PS50109">
    <property type="entry name" value="HIS_KIN"/>
    <property type="match status" value="1"/>
</dbReference>
<dbReference type="Gene3D" id="3.30.565.10">
    <property type="entry name" value="Histidine kinase-like ATPase, C-terminal domain"/>
    <property type="match status" value="1"/>
</dbReference>
<dbReference type="GO" id="GO:0005886">
    <property type="term" value="C:plasma membrane"/>
    <property type="evidence" value="ECO:0007669"/>
    <property type="project" value="TreeGrafter"/>
</dbReference>
<keyword evidence="4" id="KW-0597">Phosphoprotein</keyword>
<dbReference type="SMART" id="SM00387">
    <property type="entry name" value="HATPase_c"/>
    <property type="match status" value="1"/>
</dbReference>
<evidence type="ECO:0000256" key="1">
    <source>
        <dbReference type="ARBA" id="ARBA00000085"/>
    </source>
</evidence>
<dbReference type="AlphaFoldDB" id="A0A7X4YQ70"/>
<dbReference type="Pfam" id="PF02518">
    <property type="entry name" value="HATPase_c"/>
    <property type="match status" value="1"/>
</dbReference>
<dbReference type="EC" id="2.7.13.3" evidence="3"/>
<dbReference type="SMART" id="SM00388">
    <property type="entry name" value="HisKA"/>
    <property type="match status" value="1"/>
</dbReference>
<protein>
    <recommendedName>
        <fullName evidence="10">Circadian input-output histidine kinase CikA</fullName>
        <ecNumber evidence="3">2.7.13.3</ecNumber>
    </recommendedName>
</protein>
<sequence>MLKTDYIDVLSIVSSKLYESAAKVMESASRMMPANTFCIANLDSQSTKVIKTFNRSGVILEEGLVINNEESYCALVTEHARGPLIIEDNLTHPLTRDMDATQFVGGCSFLGVPVFKANGEVYGSLCAFDQGYYRYEEKDVQLLLSLSALFTSFLEVEVAFQRLKEAEEINLRMLEEKSNLLTMLNHEVRSPMDGVLSMVSLLNTTERTEEQIVYIDLIEKSGNNLLAIMDHIDHYVQIEAGAELETSPFDIREAVAHVINMHADEAADKGIRLHAQFEISDQLILIGDSAKLHLILSHLVRNAIKCTESGEVAVCIKLISTRDDMVDIAFEVRDTGVGIPALHRKRLFRTFSQVHQDAHAGKYGGVGLGLTICKRLAELMEGTIWLEQSSDEGSLFIFRVALKRLVLQA</sequence>
<dbReference type="Pfam" id="PF01590">
    <property type="entry name" value="GAF"/>
    <property type="match status" value="1"/>
</dbReference>
<dbReference type="InterPro" id="IPR004358">
    <property type="entry name" value="Sig_transdc_His_kin-like_C"/>
</dbReference>
<dbReference type="EMBL" id="JAAAMU010000007">
    <property type="protein sequence ID" value="NBC70498.1"/>
    <property type="molecule type" value="Genomic_DNA"/>
</dbReference>
<accession>A0A7X4YQ70</accession>
<proteinExistence type="inferred from homology"/>
<dbReference type="InterPro" id="IPR029016">
    <property type="entry name" value="GAF-like_dom_sf"/>
</dbReference>
<keyword evidence="13" id="KW-1185">Reference proteome</keyword>
<evidence type="ECO:0000256" key="5">
    <source>
        <dbReference type="ARBA" id="ARBA00022679"/>
    </source>
</evidence>
<dbReference type="SUPFAM" id="SSF55781">
    <property type="entry name" value="GAF domain-like"/>
    <property type="match status" value="1"/>
</dbReference>
<organism evidence="12 13">
    <name type="scientific">Paenibacillus sacheonensis</name>
    <dbReference type="NCBI Taxonomy" id="742054"/>
    <lineage>
        <taxon>Bacteria</taxon>
        <taxon>Bacillati</taxon>
        <taxon>Bacillota</taxon>
        <taxon>Bacilli</taxon>
        <taxon>Bacillales</taxon>
        <taxon>Paenibacillaceae</taxon>
        <taxon>Paenibacillus</taxon>
    </lineage>
</organism>
<dbReference type="SUPFAM" id="SSF55874">
    <property type="entry name" value="ATPase domain of HSP90 chaperone/DNA topoisomerase II/histidine kinase"/>
    <property type="match status" value="1"/>
</dbReference>
<dbReference type="CDD" id="cd00082">
    <property type="entry name" value="HisKA"/>
    <property type="match status" value="1"/>
</dbReference>
<name>A0A7X4YQ70_9BACL</name>
<dbReference type="FunFam" id="3.30.565.10:FF:000010">
    <property type="entry name" value="Sensor histidine kinase RcsC"/>
    <property type="match status" value="1"/>
</dbReference>
<reference evidence="12 13" key="1">
    <citation type="submission" date="2020-01" db="EMBL/GenBank/DDBJ databases">
        <title>Paenibacillus soybeanensis sp. nov. isolated from the nodules of soybean (Glycine max(L.) Merr).</title>
        <authorList>
            <person name="Wang H."/>
        </authorList>
    </citation>
    <scope>NUCLEOTIDE SEQUENCE [LARGE SCALE GENOMIC DNA]</scope>
    <source>
        <strain evidence="12 13">DSM 23054</strain>
    </source>
</reference>
<dbReference type="InterPro" id="IPR003661">
    <property type="entry name" value="HisK_dim/P_dom"/>
</dbReference>
<dbReference type="OrthoDB" id="2676347at2"/>
<dbReference type="InterPro" id="IPR003594">
    <property type="entry name" value="HATPase_dom"/>
</dbReference>
<evidence type="ECO:0000256" key="9">
    <source>
        <dbReference type="ARBA" id="ARBA00023012"/>
    </source>
</evidence>
<comment type="caution">
    <text evidence="12">The sequence shown here is derived from an EMBL/GenBank/DDBJ whole genome shotgun (WGS) entry which is preliminary data.</text>
</comment>
<evidence type="ECO:0000259" key="11">
    <source>
        <dbReference type="PROSITE" id="PS50109"/>
    </source>
</evidence>
<dbReference type="GO" id="GO:0000155">
    <property type="term" value="F:phosphorelay sensor kinase activity"/>
    <property type="evidence" value="ECO:0007669"/>
    <property type="project" value="InterPro"/>
</dbReference>
<comment type="similarity">
    <text evidence="2">In the N-terminal section; belongs to the phytochrome family.</text>
</comment>
<dbReference type="Pfam" id="PF00512">
    <property type="entry name" value="HisKA"/>
    <property type="match status" value="1"/>
</dbReference>
<evidence type="ECO:0000256" key="2">
    <source>
        <dbReference type="ARBA" id="ARBA00006402"/>
    </source>
</evidence>
<dbReference type="InterPro" id="IPR036097">
    <property type="entry name" value="HisK_dim/P_sf"/>
</dbReference>
<feature type="domain" description="Histidine kinase" evidence="11">
    <location>
        <begin position="183"/>
        <end position="404"/>
    </location>
</feature>
<dbReference type="Gene3D" id="1.10.287.130">
    <property type="match status" value="1"/>
</dbReference>
<dbReference type="GO" id="GO:0009927">
    <property type="term" value="F:histidine phosphotransfer kinase activity"/>
    <property type="evidence" value="ECO:0007669"/>
    <property type="project" value="TreeGrafter"/>
</dbReference>
<keyword evidence="8" id="KW-0067">ATP-binding</keyword>
<dbReference type="InterPro" id="IPR005467">
    <property type="entry name" value="His_kinase_dom"/>
</dbReference>
<evidence type="ECO:0000256" key="8">
    <source>
        <dbReference type="ARBA" id="ARBA00022840"/>
    </source>
</evidence>
<dbReference type="InterPro" id="IPR003018">
    <property type="entry name" value="GAF"/>
</dbReference>
<keyword evidence="5" id="KW-0808">Transferase</keyword>
<evidence type="ECO:0000256" key="6">
    <source>
        <dbReference type="ARBA" id="ARBA00022741"/>
    </source>
</evidence>
<dbReference type="GO" id="GO:0005524">
    <property type="term" value="F:ATP binding"/>
    <property type="evidence" value="ECO:0007669"/>
    <property type="project" value="UniProtKB-KW"/>
</dbReference>
<evidence type="ECO:0000256" key="3">
    <source>
        <dbReference type="ARBA" id="ARBA00012438"/>
    </source>
</evidence>
<evidence type="ECO:0000256" key="4">
    <source>
        <dbReference type="ARBA" id="ARBA00022553"/>
    </source>
</evidence>
<dbReference type="Proteomes" id="UP000558113">
    <property type="component" value="Unassembled WGS sequence"/>
</dbReference>
<keyword evidence="6" id="KW-0547">Nucleotide-binding</keyword>
<gene>
    <name evidence="12" type="ORF">GT003_15965</name>
</gene>
<evidence type="ECO:0000313" key="12">
    <source>
        <dbReference type="EMBL" id="NBC70498.1"/>
    </source>
</evidence>
<dbReference type="PRINTS" id="PR00344">
    <property type="entry name" value="BCTRLSENSOR"/>
</dbReference>
<evidence type="ECO:0000313" key="13">
    <source>
        <dbReference type="Proteomes" id="UP000558113"/>
    </source>
</evidence>
<dbReference type="SUPFAM" id="SSF47384">
    <property type="entry name" value="Homodimeric domain of signal transducing histidine kinase"/>
    <property type="match status" value="1"/>
</dbReference>
<evidence type="ECO:0000256" key="10">
    <source>
        <dbReference type="ARBA" id="ARBA00074306"/>
    </source>
</evidence>
<dbReference type="Gene3D" id="3.30.450.40">
    <property type="match status" value="1"/>
</dbReference>
<dbReference type="PANTHER" id="PTHR43047">
    <property type="entry name" value="TWO-COMPONENT HISTIDINE PROTEIN KINASE"/>
    <property type="match status" value="1"/>
</dbReference>
<evidence type="ECO:0000256" key="7">
    <source>
        <dbReference type="ARBA" id="ARBA00022777"/>
    </source>
</evidence>
<dbReference type="InterPro" id="IPR036890">
    <property type="entry name" value="HATPase_C_sf"/>
</dbReference>